<feature type="region of interest" description="Disordered" evidence="1">
    <location>
        <begin position="103"/>
        <end position="183"/>
    </location>
</feature>
<dbReference type="RefSeq" id="XP_032118351.1">
    <property type="nucleotide sequence ID" value="XM_032262460.1"/>
</dbReference>
<dbReference type="GeneID" id="116539481"/>
<gene>
    <name evidence="3 4" type="primary">AEN</name>
</gene>
<dbReference type="Proteomes" id="UP000504640">
    <property type="component" value="Unplaced"/>
</dbReference>
<evidence type="ECO:0000313" key="3">
    <source>
        <dbReference type="RefSeq" id="XP_032118350.1"/>
    </source>
</evidence>
<protein>
    <submittedName>
        <fullName evidence="3 4">Apoptosis-enhancing nuclease isoform X2</fullName>
    </submittedName>
</protein>
<evidence type="ECO:0000256" key="1">
    <source>
        <dbReference type="SAM" id="MobiDB-lite"/>
    </source>
</evidence>
<keyword evidence="2" id="KW-1185">Reference proteome</keyword>
<dbReference type="RefSeq" id="XP_032118350.1">
    <property type="nucleotide sequence ID" value="XM_032262459.1"/>
</dbReference>
<dbReference type="AlphaFoldDB" id="A0A6J3GK48"/>
<feature type="compositionally biased region" description="Polar residues" evidence="1">
    <location>
        <begin position="131"/>
        <end position="147"/>
    </location>
</feature>
<accession>A0A6J3GK48</accession>
<dbReference type="CTD" id="64782"/>
<evidence type="ECO:0000313" key="4">
    <source>
        <dbReference type="RefSeq" id="XP_032118351.1"/>
    </source>
</evidence>
<reference evidence="3 4" key="1">
    <citation type="submission" date="2025-04" db="UniProtKB">
        <authorList>
            <consortium name="RefSeq"/>
        </authorList>
    </citation>
    <scope>IDENTIFICATION</scope>
    <source>
        <tissue evidence="3 4">Blood</tissue>
    </source>
</reference>
<organism evidence="2 4">
    <name type="scientific">Sapajus apella</name>
    <name type="common">Brown-capped capuchin</name>
    <name type="synonym">Cebus apella</name>
    <dbReference type="NCBI Taxonomy" id="9515"/>
    <lineage>
        <taxon>Eukaryota</taxon>
        <taxon>Metazoa</taxon>
        <taxon>Chordata</taxon>
        <taxon>Craniata</taxon>
        <taxon>Vertebrata</taxon>
        <taxon>Euteleostomi</taxon>
        <taxon>Mammalia</taxon>
        <taxon>Eutheria</taxon>
        <taxon>Euarchontoglires</taxon>
        <taxon>Primates</taxon>
        <taxon>Haplorrhini</taxon>
        <taxon>Platyrrhini</taxon>
        <taxon>Cebidae</taxon>
        <taxon>Cebinae</taxon>
        <taxon>Sapajus</taxon>
    </lineage>
</organism>
<evidence type="ECO:0000313" key="2">
    <source>
        <dbReference type="Proteomes" id="UP000504640"/>
    </source>
</evidence>
<proteinExistence type="predicted"/>
<name>A0A6J3GK48_SAPAP</name>
<sequence>MAPERRVFQGHFTNSFLKPQPSPPHCAAACSAAVGGTQSAGSWVVRGFLPERSGEQVVFLPSRGDPFQVNLRQGPPPSSLLQVQGSCLEEQPTGADIREAEPEAALEGRGTGRPGLAPAKGAVKRRKGDSGAQQMQLTCCMQKSSRVPRSKPLSSLLCPPPDLSARSPGTLPASTQRAQSRRKKCEKYQETTGLSTRRTQCLYFESLPDWSGLRISLLKVPGAPTPVNLSLQLQHQRLDSAPALGCQWSVPACARLSFPAPDHLRSRPLRPHAEEIRR</sequence>